<sequence>MSDSDAGPAQVSAAKIEKALRDAVIDIWKSGNTYDLTVKRVRTVAEQELDLPKEFLKGADWKTKSHQIIHNQVDQCQNDNAPSSPASEPSPPKKKAAPAKPTPKPKAAPKKAKAADPPRGVKRKSPASKPKPQKRRKVVSSDEDEESDAPDSVQSPSDSDLEDGPTKPTRRAAAKVKKVDSDEEMSDASAGNGSKTSDDESSQKKETKASKATKDVSESELSDVLDEPPPKAPRTKKATSGPKPRESKPKPVGKDLTPQEAEIKQLQSHLVSCGIKKVWARYLAPYDTPKEKISHLKELLRDAGMDGRYTLEKAQKIKAKRELDAELNAVQEGAKAWGNPEDVGGRPRRAAARASKPVAPIKFDSDDSGEEEDGGDGDSDDAVEDNGDGEDDEDEESEESAFSGSDSD</sequence>
<proteinExistence type="predicted"/>
<dbReference type="PANTHER" id="PTHR15410:SF2">
    <property type="entry name" value="HIRA-INTERACTING PROTEIN 3"/>
    <property type="match status" value="1"/>
</dbReference>
<evidence type="ECO:0008006" key="5">
    <source>
        <dbReference type="Google" id="ProtNLM"/>
    </source>
</evidence>
<feature type="compositionally biased region" description="Acidic residues" evidence="1">
    <location>
        <begin position="366"/>
        <end position="399"/>
    </location>
</feature>
<dbReference type="PANTHER" id="PTHR15410">
    <property type="entry name" value="HIRA-INTERACTING PROTEIN 3"/>
    <property type="match status" value="1"/>
</dbReference>
<dbReference type="InterPro" id="IPR037647">
    <property type="entry name" value="HIRIP3"/>
</dbReference>
<feature type="region of interest" description="Disordered" evidence="1">
    <location>
        <begin position="66"/>
        <end position="260"/>
    </location>
</feature>
<accession>A0A6A6YHL4</accession>
<name>A0A6A6YHL4_9PEZI</name>
<feature type="compositionally biased region" description="Basic and acidic residues" evidence="1">
    <location>
        <begin position="196"/>
        <end position="217"/>
    </location>
</feature>
<keyword evidence="3" id="KW-1185">Reference proteome</keyword>
<gene>
    <name evidence="2 4" type="ORF">BDZ99DRAFT_447243</name>
</gene>
<feature type="compositionally biased region" description="Polar residues" evidence="1">
    <location>
        <begin position="66"/>
        <end position="80"/>
    </location>
</feature>
<reference evidence="4" key="2">
    <citation type="submission" date="2020-04" db="EMBL/GenBank/DDBJ databases">
        <authorList>
            <consortium name="NCBI Genome Project"/>
        </authorList>
    </citation>
    <scope>NUCLEOTIDE SEQUENCE</scope>
    <source>
        <strain evidence="4">CBS 304.34</strain>
    </source>
</reference>
<dbReference type="AlphaFoldDB" id="A0A6A6YHL4"/>
<organism evidence="2">
    <name type="scientific">Mytilinidion resinicola</name>
    <dbReference type="NCBI Taxonomy" id="574789"/>
    <lineage>
        <taxon>Eukaryota</taxon>
        <taxon>Fungi</taxon>
        <taxon>Dikarya</taxon>
        <taxon>Ascomycota</taxon>
        <taxon>Pezizomycotina</taxon>
        <taxon>Dothideomycetes</taxon>
        <taxon>Pleosporomycetidae</taxon>
        <taxon>Mytilinidiales</taxon>
        <taxon>Mytilinidiaceae</taxon>
        <taxon>Mytilinidion</taxon>
    </lineage>
</organism>
<dbReference type="GeneID" id="54458893"/>
<evidence type="ECO:0000256" key="1">
    <source>
        <dbReference type="SAM" id="MobiDB-lite"/>
    </source>
</evidence>
<protein>
    <recommendedName>
        <fullName evidence="5">Transcriptional regulator</fullName>
    </recommendedName>
</protein>
<dbReference type="OrthoDB" id="552755at2759"/>
<feature type="compositionally biased region" description="Basic residues" evidence="1">
    <location>
        <begin position="120"/>
        <end position="138"/>
    </location>
</feature>
<dbReference type="Proteomes" id="UP000504636">
    <property type="component" value="Unplaced"/>
</dbReference>
<evidence type="ECO:0000313" key="3">
    <source>
        <dbReference type="Proteomes" id="UP000504636"/>
    </source>
</evidence>
<feature type="compositionally biased region" description="Basic and acidic residues" evidence="1">
    <location>
        <begin position="243"/>
        <end position="253"/>
    </location>
</feature>
<reference evidence="4" key="3">
    <citation type="submission" date="2025-04" db="UniProtKB">
        <authorList>
            <consortium name="RefSeq"/>
        </authorList>
    </citation>
    <scope>IDENTIFICATION</scope>
    <source>
        <strain evidence="4">CBS 304.34</strain>
    </source>
</reference>
<dbReference type="EMBL" id="MU003704">
    <property type="protein sequence ID" value="KAF2808079.1"/>
    <property type="molecule type" value="Genomic_DNA"/>
</dbReference>
<reference evidence="2 4" key="1">
    <citation type="journal article" date="2020" name="Stud. Mycol.">
        <title>101 Dothideomycetes genomes: a test case for predicting lifestyles and emergence of pathogens.</title>
        <authorList>
            <person name="Haridas S."/>
            <person name="Albert R."/>
            <person name="Binder M."/>
            <person name="Bloem J."/>
            <person name="Labutti K."/>
            <person name="Salamov A."/>
            <person name="Andreopoulos B."/>
            <person name="Baker S."/>
            <person name="Barry K."/>
            <person name="Bills G."/>
            <person name="Bluhm B."/>
            <person name="Cannon C."/>
            <person name="Castanera R."/>
            <person name="Culley D."/>
            <person name="Daum C."/>
            <person name="Ezra D."/>
            <person name="Gonzalez J."/>
            <person name="Henrissat B."/>
            <person name="Kuo A."/>
            <person name="Liang C."/>
            <person name="Lipzen A."/>
            <person name="Lutzoni F."/>
            <person name="Magnuson J."/>
            <person name="Mondo S."/>
            <person name="Nolan M."/>
            <person name="Ohm R."/>
            <person name="Pangilinan J."/>
            <person name="Park H.-J."/>
            <person name="Ramirez L."/>
            <person name="Alfaro M."/>
            <person name="Sun H."/>
            <person name="Tritt A."/>
            <person name="Yoshinaga Y."/>
            <person name="Zwiers L.-H."/>
            <person name="Turgeon B."/>
            <person name="Goodwin S."/>
            <person name="Spatafora J."/>
            <person name="Crous P."/>
            <person name="Grigoriev I."/>
        </authorList>
    </citation>
    <scope>NUCLEOTIDE SEQUENCE</scope>
    <source>
        <strain evidence="2 4">CBS 304.34</strain>
    </source>
</reference>
<dbReference type="GO" id="GO:0005634">
    <property type="term" value="C:nucleus"/>
    <property type="evidence" value="ECO:0007669"/>
    <property type="project" value="TreeGrafter"/>
</dbReference>
<feature type="region of interest" description="Disordered" evidence="1">
    <location>
        <begin position="331"/>
        <end position="408"/>
    </location>
</feature>
<dbReference type="RefSeq" id="XP_033575043.1">
    <property type="nucleotide sequence ID" value="XM_033718000.1"/>
</dbReference>
<evidence type="ECO:0000313" key="2">
    <source>
        <dbReference type="EMBL" id="KAF2808079.1"/>
    </source>
</evidence>
<evidence type="ECO:0000313" key="4">
    <source>
        <dbReference type="RefSeq" id="XP_033575043.1"/>
    </source>
</evidence>